<protein>
    <recommendedName>
        <fullName evidence="7">RING-type domain-containing protein</fullName>
    </recommendedName>
</protein>
<dbReference type="SUPFAM" id="SSF57850">
    <property type="entry name" value="RING/U-box"/>
    <property type="match status" value="1"/>
</dbReference>
<evidence type="ECO:0000256" key="3">
    <source>
        <dbReference type="ARBA" id="ARBA00022833"/>
    </source>
</evidence>
<dbReference type="GO" id="GO:0016567">
    <property type="term" value="P:protein ubiquitination"/>
    <property type="evidence" value="ECO:0007669"/>
    <property type="project" value="TreeGrafter"/>
</dbReference>
<dbReference type="Pfam" id="PF13639">
    <property type="entry name" value="zf-RING_2"/>
    <property type="match status" value="1"/>
</dbReference>
<evidence type="ECO:0000256" key="1">
    <source>
        <dbReference type="ARBA" id="ARBA00022723"/>
    </source>
</evidence>
<proteinExistence type="predicted"/>
<dbReference type="GeneID" id="54580244"/>
<evidence type="ECO:0000256" key="5">
    <source>
        <dbReference type="SAM" id="MobiDB-lite"/>
    </source>
</evidence>
<keyword evidence="3" id="KW-0862">Zinc</keyword>
<keyword evidence="1" id="KW-0479">Metal-binding</keyword>
<evidence type="ECO:0000313" key="8">
    <source>
        <dbReference type="EMBL" id="KAF2247199.1"/>
    </source>
</evidence>
<feature type="region of interest" description="Disordered" evidence="5">
    <location>
        <begin position="79"/>
        <end position="104"/>
    </location>
</feature>
<dbReference type="GO" id="GO:0061630">
    <property type="term" value="F:ubiquitin protein ligase activity"/>
    <property type="evidence" value="ECO:0007669"/>
    <property type="project" value="TreeGrafter"/>
</dbReference>
<keyword evidence="9" id="KW-1185">Reference proteome</keyword>
<dbReference type="InterPro" id="IPR001841">
    <property type="entry name" value="Znf_RING"/>
</dbReference>
<feature type="transmembrane region" description="Helical" evidence="6">
    <location>
        <begin position="209"/>
        <end position="237"/>
    </location>
</feature>
<keyword evidence="6" id="KW-0472">Membrane</keyword>
<dbReference type="AlphaFoldDB" id="A0A6A6IAC3"/>
<dbReference type="EMBL" id="ML987197">
    <property type="protein sequence ID" value="KAF2247199.1"/>
    <property type="molecule type" value="Genomic_DNA"/>
</dbReference>
<accession>A0A6A6IAC3</accession>
<evidence type="ECO:0000313" key="9">
    <source>
        <dbReference type="Proteomes" id="UP000800094"/>
    </source>
</evidence>
<feature type="domain" description="RING-type" evidence="7">
    <location>
        <begin position="21"/>
        <end position="64"/>
    </location>
</feature>
<dbReference type="PANTHER" id="PTHR45969">
    <property type="entry name" value="RING ZINC FINGER PROTEIN-RELATED"/>
    <property type="match status" value="1"/>
</dbReference>
<dbReference type="GO" id="GO:0008270">
    <property type="term" value="F:zinc ion binding"/>
    <property type="evidence" value="ECO:0007669"/>
    <property type="project" value="UniProtKB-KW"/>
</dbReference>
<name>A0A6A6IAC3_9PLEO</name>
<dbReference type="Proteomes" id="UP000800094">
    <property type="component" value="Unassembled WGS sequence"/>
</dbReference>
<dbReference type="InterPro" id="IPR017907">
    <property type="entry name" value="Znf_RING_CS"/>
</dbReference>
<dbReference type="InterPro" id="IPR013083">
    <property type="entry name" value="Znf_RING/FYVE/PHD"/>
</dbReference>
<dbReference type="PROSITE" id="PS50089">
    <property type="entry name" value="ZF_RING_2"/>
    <property type="match status" value="1"/>
</dbReference>
<organism evidence="8 9">
    <name type="scientific">Trematosphaeria pertusa</name>
    <dbReference type="NCBI Taxonomy" id="390896"/>
    <lineage>
        <taxon>Eukaryota</taxon>
        <taxon>Fungi</taxon>
        <taxon>Dikarya</taxon>
        <taxon>Ascomycota</taxon>
        <taxon>Pezizomycotina</taxon>
        <taxon>Dothideomycetes</taxon>
        <taxon>Pleosporomycetidae</taxon>
        <taxon>Pleosporales</taxon>
        <taxon>Massarineae</taxon>
        <taxon>Trematosphaeriaceae</taxon>
        <taxon>Trematosphaeria</taxon>
    </lineage>
</organism>
<feature type="compositionally biased region" description="Basic and acidic residues" evidence="5">
    <location>
        <begin position="87"/>
        <end position="104"/>
    </location>
</feature>
<evidence type="ECO:0000256" key="4">
    <source>
        <dbReference type="PROSITE-ProRule" id="PRU00175"/>
    </source>
</evidence>
<evidence type="ECO:0000256" key="2">
    <source>
        <dbReference type="ARBA" id="ARBA00022771"/>
    </source>
</evidence>
<reference evidence="8" key="1">
    <citation type="journal article" date="2020" name="Stud. Mycol.">
        <title>101 Dothideomycetes genomes: a test case for predicting lifestyles and emergence of pathogens.</title>
        <authorList>
            <person name="Haridas S."/>
            <person name="Albert R."/>
            <person name="Binder M."/>
            <person name="Bloem J."/>
            <person name="Labutti K."/>
            <person name="Salamov A."/>
            <person name="Andreopoulos B."/>
            <person name="Baker S."/>
            <person name="Barry K."/>
            <person name="Bills G."/>
            <person name="Bluhm B."/>
            <person name="Cannon C."/>
            <person name="Castanera R."/>
            <person name="Culley D."/>
            <person name="Daum C."/>
            <person name="Ezra D."/>
            <person name="Gonzalez J."/>
            <person name="Henrissat B."/>
            <person name="Kuo A."/>
            <person name="Liang C."/>
            <person name="Lipzen A."/>
            <person name="Lutzoni F."/>
            <person name="Magnuson J."/>
            <person name="Mondo S."/>
            <person name="Nolan M."/>
            <person name="Ohm R."/>
            <person name="Pangilinan J."/>
            <person name="Park H.-J."/>
            <person name="Ramirez L."/>
            <person name="Alfaro M."/>
            <person name="Sun H."/>
            <person name="Tritt A."/>
            <person name="Yoshinaga Y."/>
            <person name="Zwiers L.-H."/>
            <person name="Turgeon B."/>
            <person name="Goodwin S."/>
            <person name="Spatafora J."/>
            <person name="Crous P."/>
            <person name="Grigoriev I."/>
        </authorList>
    </citation>
    <scope>NUCLEOTIDE SEQUENCE</scope>
    <source>
        <strain evidence="8">CBS 122368</strain>
    </source>
</reference>
<dbReference type="PROSITE" id="PS00518">
    <property type="entry name" value="ZF_RING_1"/>
    <property type="match status" value="1"/>
</dbReference>
<sequence length="239" mass="26135">MGTQLPSKSDFLTTSVQPATCSLCSEPYDSEDHSGVELSLCGHQFCRLCLDKWFEKANTCPNCRTELFEKPDRAKHSDGVLIHVPPRHPDVEYLPRGRHSREQSPIRRHPFTAFEIGPYGSGYATAGQYPPRAQASASRSEIPSISLAATSSVQTGRTIPGTTMSRTSTVASNPRIATPEVTRPGAQATEQSPGWFEGVRRGARKVEEFVGWVVGLLIILIYAWLGILAIITCAALMGY</sequence>
<evidence type="ECO:0000259" key="7">
    <source>
        <dbReference type="PROSITE" id="PS50089"/>
    </source>
</evidence>
<dbReference type="PANTHER" id="PTHR45969:SF69">
    <property type="entry name" value="FINGER DOMAIN PROTEIN, PUTATIVE (AFU_ORTHOLOGUE AFUA_3G12190)-RELATED"/>
    <property type="match status" value="1"/>
</dbReference>
<evidence type="ECO:0000256" key="6">
    <source>
        <dbReference type="SAM" id="Phobius"/>
    </source>
</evidence>
<keyword evidence="6" id="KW-1133">Transmembrane helix</keyword>
<dbReference type="OrthoDB" id="8062037at2759"/>
<dbReference type="RefSeq" id="XP_033682203.1">
    <property type="nucleotide sequence ID" value="XM_033826914.1"/>
</dbReference>
<gene>
    <name evidence="8" type="ORF">BU26DRAFT_506478</name>
</gene>
<dbReference type="SMART" id="SM00184">
    <property type="entry name" value="RING"/>
    <property type="match status" value="1"/>
</dbReference>
<feature type="region of interest" description="Disordered" evidence="5">
    <location>
        <begin position="153"/>
        <end position="172"/>
    </location>
</feature>
<dbReference type="Gene3D" id="3.30.40.10">
    <property type="entry name" value="Zinc/RING finger domain, C3HC4 (zinc finger)"/>
    <property type="match status" value="1"/>
</dbReference>
<keyword evidence="2 4" id="KW-0863">Zinc-finger</keyword>
<keyword evidence="6" id="KW-0812">Transmembrane</keyword>